<dbReference type="OrthoDB" id="9811998at2"/>
<protein>
    <submittedName>
        <fullName evidence="7">Protein SCO1/2</fullName>
    </submittedName>
</protein>
<dbReference type="SUPFAM" id="SSF52833">
    <property type="entry name" value="Thioredoxin-like"/>
    <property type="match status" value="1"/>
</dbReference>
<dbReference type="Gene3D" id="3.40.30.10">
    <property type="entry name" value="Glutaredoxin"/>
    <property type="match status" value="1"/>
</dbReference>
<dbReference type="Pfam" id="PF02630">
    <property type="entry name" value="SCO1-SenC"/>
    <property type="match status" value="1"/>
</dbReference>
<evidence type="ECO:0000256" key="4">
    <source>
        <dbReference type="PIRSR" id="PIRSR603782-2"/>
    </source>
</evidence>
<feature type="chain" id="PRO_5039617392" evidence="5">
    <location>
        <begin position="21"/>
        <end position="187"/>
    </location>
</feature>
<keyword evidence="8" id="KW-1185">Reference proteome</keyword>
<evidence type="ECO:0000256" key="2">
    <source>
        <dbReference type="ARBA" id="ARBA00023008"/>
    </source>
</evidence>
<name>A0A2P8H4D3_9BACL</name>
<dbReference type="InterPro" id="IPR013766">
    <property type="entry name" value="Thioredoxin_domain"/>
</dbReference>
<dbReference type="GO" id="GO:0046872">
    <property type="term" value="F:metal ion binding"/>
    <property type="evidence" value="ECO:0007669"/>
    <property type="project" value="UniProtKB-KW"/>
</dbReference>
<dbReference type="PROSITE" id="PS51352">
    <property type="entry name" value="THIOREDOXIN_2"/>
    <property type="match status" value="1"/>
</dbReference>
<organism evidence="7 8">
    <name type="scientific">Planomicrobium soli</name>
    <dbReference type="NCBI Taxonomy" id="1176648"/>
    <lineage>
        <taxon>Bacteria</taxon>
        <taxon>Bacillati</taxon>
        <taxon>Bacillota</taxon>
        <taxon>Bacilli</taxon>
        <taxon>Bacillales</taxon>
        <taxon>Caryophanaceae</taxon>
        <taxon>Planomicrobium</taxon>
    </lineage>
</organism>
<evidence type="ECO:0000313" key="8">
    <source>
        <dbReference type="Proteomes" id="UP000242682"/>
    </source>
</evidence>
<dbReference type="AlphaFoldDB" id="A0A2P8H4D3"/>
<feature type="domain" description="Thioredoxin" evidence="6">
    <location>
        <begin position="18"/>
        <end position="185"/>
    </location>
</feature>
<feature type="signal peptide" evidence="5">
    <location>
        <begin position="1"/>
        <end position="20"/>
    </location>
</feature>
<dbReference type="InterPro" id="IPR003782">
    <property type="entry name" value="SCO1/SenC"/>
</dbReference>
<dbReference type="Proteomes" id="UP000242682">
    <property type="component" value="Unassembled WGS sequence"/>
</dbReference>
<comment type="similarity">
    <text evidence="1">Belongs to the SCO1/2 family.</text>
</comment>
<dbReference type="EMBL" id="PYAT01000003">
    <property type="protein sequence ID" value="PSL41085.1"/>
    <property type="molecule type" value="Genomic_DNA"/>
</dbReference>
<evidence type="ECO:0000313" key="7">
    <source>
        <dbReference type="EMBL" id="PSL41085.1"/>
    </source>
</evidence>
<feature type="binding site" evidence="3">
    <location>
        <position position="60"/>
    </location>
    <ligand>
        <name>Cu cation</name>
        <dbReference type="ChEBI" id="CHEBI:23378"/>
    </ligand>
</feature>
<dbReference type="CDD" id="cd02968">
    <property type="entry name" value="SCO"/>
    <property type="match status" value="1"/>
</dbReference>
<sequence length="187" mass="20799">MERKLAAMVLGLVLILSACGSSSIEDFSYTNHRGETISSDSLEGTPWLATFVFTNCETVCPPMTFNMAGIQEQLVKQGIEDYKIVAFSVDPKADTPEKMQEYLANFSVPDESKWNLLTGYGQGEITQFAKDNFNTFIKDDPSSNQVVHGTTFYLVDKKGVVRANYDGYQNVPTDDIIAELEKLIAEQ</sequence>
<dbReference type="PANTHER" id="PTHR12151">
    <property type="entry name" value="ELECTRON TRANSPORT PROTIN SCO1/SENC FAMILY MEMBER"/>
    <property type="match status" value="1"/>
</dbReference>
<dbReference type="RefSeq" id="WP_106532589.1">
    <property type="nucleotide sequence ID" value="NZ_PYAT01000003.1"/>
</dbReference>
<gene>
    <name evidence="7" type="ORF">B0H99_103219</name>
</gene>
<keyword evidence="5" id="KW-0732">Signal</keyword>
<comment type="caution">
    <text evidence="7">The sequence shown here is derived from an EMBL/GenBank/DDBJ whole genome shotgun (WGS) entry which is preliminary data.</text>
</comment>
<dbReference type="PROSITE" id="PS51257">
    <property type="entry name" value="PROKAR_LIPOPROTEIN"/>
    <property type="match status" value="1"/>
</dbReference>
<keyword evidence="4" id="KW-1015">Disulfide bond</keyword>
<feature type="binding site" evidence="3">
    <location>
        <position position="56"/>
    </location>
    <ligand>
        <name>Cu cation</name>
        <dbReference type="ChEBI" id="CHEBI:23378"/>
    </ligand>
</feature>
<evidence type="ECO:0000256" key="1">
    <source>
        <dbReference type="ARBA" id="ARBA00010996"/>
    </source>
</evidence>
<dbReference type="PANTHER" id="PTHR12151:SF25">
    <property type="entry name" value="LINALOOL DEHYDRATASE_ISOMERASE DOMAIN-CONTAINING PROTEIN"/>
    <property type="match status" value="1"/>
</dbReference>
<keyword evidence="3" id="KW-0479">Metal-binding</keyword>
<reference evidence="7 8" key="1">
    <citation type="submission" date="2018-03" db="EMBL/GenBank/DDBJ databases">
        <title>Genomic Encyclopedia of Type Strains, Phase III (KMG-III): the genomes of soil and plant-associated and newly described type strains.</title>
        <authorList>
            <person name="Whitman W."/>
        </authorList>
    </citation>
    <scope>NUCLEOTIDE SEQUENCE [LARGE SCALE GENOMIC DNA]</scope>
    <source>
        <strain evidence="7 8">CGMCC 1.12259</strain>
    </source>
</reference>
<proteinExistence type="inferred from homology"/>
<accession>A0A2P8H4D3</accession>
<evidence type="ECO:0000256" key="3">
    <source>
        <dbReference type="PIRSR" id="PIRSR603782-1"/>
    </source>
</evidence>
<evidence type="ECO:0000256" key="5">
    <source>
        <dbReference type="SAM" id="SignalP"/>
    </source>
</evidence>
<feature type="disulfide bond" description="Redox-active" evidence="4">
    <location>
        <begin position="56"/>
        <end position="60"/>
    </location>
</feature>
<feature type="binding site" evidence="3">
    <location>
        <position position="148"/>
    </location>
    <ligand>
        <name>Cu cation</name>
        <dbReference type="ChEBI" id="CHEBI:23378"/>
    </ligand>
</feature>
<evidence type="ECO:0000259" key="6">
    <source>
        <dbReference type="PROSITE" id="PS51352"/>
    </source>
</evidence>
<dbReference type="InterPro" id="IPR036249">
    <property type="entry name" value="Thioredoxin-like_sf"/>
</dbReference>
<keyword evidence="2 3" id="KW-0186">Copper</keyword>